<proteinExistence type="predicted"/>
<feature type="transmembrane region" description="Helical" evidence="12">
    <location>
        <begin position="185"/>
        <end position="205"/>
    </location>
</feature>
<gene>
    <name evidence="15" type="ORF">DBY38_01270</name>
    <name evidence="16" type="ORF">SAMN04487885_12642</name>
</gene>
<dbReference type="GO" id="GO:0008982">
    <property type="term" value="F:protein-N(PI)-phosphohistidine-sugar phosphotransferase activity"/>
    <property type="evidence" value="ECO:0007669"/>
    <property type="project" value="InterPro"/>
</dbReference>
<reference evidence="15 18" key="2">
    <citation type="submission" date="2018-03" db="EMBL/GenBank/DDBJ databases">
        <title>The uncultured portion of the human microbiome is neutrally assembled.</title>
        <authorList>
            <person name="Jeraldo P."/>
            <person name="Boardman L."/>
            <person name="White B.A."/>
            <person name="Nelson H."/>
            <person name="Goldenfeld N."/>
            <person name="Chia N."/>
        </authorList>
    </citation>
    <scope>NUCLEOTIDE SEQUENCE [LARGE SCALE GENOMIC DNA]</scope>
    <source>
        <strain evidence="15">CIM:MAG 903</strain>
    </source>
</reference>
<feature type="transmembrane region" description="Helical" evidence="12">
    <location>
        <begin position="401"/>
        <end position="420"/>
    </location>
</feature>
<dbReference type="GO" id="GO:0005886">
    <property type="term" value="C:plasma membrane"/>
    <property type="evidence" value="ECO:0007669"/>
    <property type="project" value="UniProtKB-SubCell"/>
</dbReference>
<dbReference type="AlphaFoldDB" id="A0A1I2P5Y0"/>
<evidence type="ECO:0000259" key="14">
    <source>
        <dbReference type="PROSITE" id="PS51103"/>
    </source>
</evidence>
<evidence type="ECO:0000313" key="16">
    <source>
        <dbReference type="EMBL" id="SFG11464.1"/>
    </source>
</evidence>
<evidence type="ECO:0000313" key="18">
    <source>
        <dbReference type="Proteomes" id="UP000246114"/>
    </source>
</evidence>
<keyword evidence="4" id="KW-0762">Sugar transport</keyword>
<dbReference type="Proteomes" id="UP000246114">
    <property type="component" value="Unassembled WGS sequence"/>
</dbReference>
<evidence type="ECO:0000256" key="3">
    <source>
        <dbReference type="ARBA" id="ARBA00022475"/>
    </source>
</evidence>
<accession>A0A1I2P5Y0</accession>
<keyword evidence="3" id="KW-1003">Cell membrane</keyword>
<dbReference type="NCBIfam" id="TIGR00826">
    <property type="entry name" value="EIIB_glc"/>
    <property type="match status" value="1"/>
</dbReference>
<reference evidence="16 17" key="1">
    <citation type="submission" date="2016-10" db="EMBL/GenBank/DDBJ databases">
        <authorList>
            <person name="de Groot N.N."/>
        </authorList>
    </citation>
    <scope>NUCLEOTIDE SEQUENCE [LARGE SCALE GENOMIC DNA]</scope>
    <source>
        <strain evidence="16 17">NLAE-zl-G419</strain>
    </source>
</reference>
<evidence type="ECO:0000256" key="10">
    <source>
        <dbReference type="ARBA" id="ARBA00023136"/>
    </source>
</evidence>
<keyword evidence="2" id="KW-0813">Transport</keyword>
<feature type="transmembrane region" description="Helical" evidence="12">
    <location>
        <begin position="86"/>
        <end position="105"/>
    </location>
</feature>
<evidence type="ECO:0000256" key="4">
    <source>
        <dbReference type="ARBA" id="ARBA00022597"/>
    </source>
</evidence>
<feature type="active site" description="Phosphocysteine intermediate; for EIIB activity" evidence="11">
    <location>
        <position position="474"/>
    </location>
</feature>
<feature type="transmembrane region" description="Helical" evidence="12">
    <location>
        <begin position="145"/>
        <end position="164"/>
    </location>
</feature>
<keyword evidence="10 12" id="KW-0472">Membrane</keyword>
<dbReference type="Gene3D" id="3.30.1360.60">
    <property type="entry name" value="Glucose permease domain IIB"/>
    <property type="match status" value="1"/>
</dbReference>
<dbReference type="Pfam" id="PF00367">
    <property type="entry name" value="PTS_EIIB"/>
    <property type="match status" value="1"/>
</dbReference>
<evidence type="ECO:0000256" key="1">
    <source>
        <dbReference type="ARBA" id="ARBA00004651"/>
    </source>
</evidence>
<dbReference type="STRING" id="1529.SAMN04487885_12642"/>
<dbReference type="InterPro" id="IPR003352">
    <property type="entry name" value="PTS_EIIC"/>
</dbReference>
<dbReference type="PANTHER" id="PTHR30009">
    <property type="entry name" value="CYTOCHROME C-TYPE SYNTHESIS PROTEIN AND PTS TRANSMEMBRANE COMPONENT"/>
    <property type="match status" value="1"/>
</dbReference>
<keyword evidence="7 12" id="KW-0812">Transmembrane</keyword>
<keyword evidence="17" id="KW-1185">Reference proteome</keyword>
<dbReference type="Pfam" id="PF02378">
    <property type="entry name" value="PTS_EIIC"/>
    <property type="match status" value="1"/>
</dbReference>
<dbReference type="PROSITE" id="PS51098">
    <property type="entry name" value="PTS_EIIB_TYPE_1"/>
    <property type="match status" value="1"/>
</dbReference>
<evidence type="ECO:0000313" key="17">
    <source>
        <dbReference type="Proteomes" id="UP000182135"/>
    </source>
</evidence>
<keyword evidence="5" id="KW-0808">Transferase</keyword>
<dbReference type="InterPro" id="IPR050429">
    <property type="entry name" value="PTS_Glucose_EIICBA"/>
</dbReference>
<evidence type="ECO:0000313" key="15">
    <source>
        <dbReference type="EMBL" id="PWL55586.1"/>
    </source>
</evidence>
<dbReference type="EMBL" id="QAMZ01000005">
    <property type="protein sequence ID" value="PWL55586.1"/>
    <property type="molecule type" value="Genomic_DNA"/>
</dbReference>
<dbReference type="eggNOG" id="COG1263">
    <property type="taxonomic scope" value="Bacteria"/>
</dbReference>
<name>A0A1I2P5Y0_9CLOT</name>
<dbReference type="RefSeq" id="WP_027639631.1">
    <property type="nucleotide sequence ID" value="NZ_BAAACD010000039.1"/>
</dbReference>
<dbReference type="Proteomes" id="UP000182135">
    <property type="component" value="Unassembled WGS sequence"/>
</dbReference>
<evidence type="ECO:0000256" key="8">
    <source>
        <dbReference type="ARBA" id="ARBA00022777"/>
    </source>
</evidence>
<keyword evidence="6" id="KW-0598">Phosphotransferase system</keyword>
<dbReference type="GO" id="GO:0090563">
    <property type="term" value="F:protein-phosphocysteine-sugar phosphotransferase activity"/>
    <property type="evidence" value="ECO:0007669"/>
    <property type="project" value="TreeGrafter"/>
</dbReference>
<dbReference type="GO" id="GO:0009401">
    <property type="term" value="P:phosphoenolpyruvate-dependent sugar phosphotransferase system"/>
    <property type="evidence" value="ECO:0007669"/>
    <property type="project" value="UniProtKB-KW"/>
</dbReference>
<keyword evidence="9 12" id="KW-1133">Transmembrane helix</keyword>
<keyword evidence="8" id="KW-0418">Kinase</keyword>
<dbReference type="eggNOG" id="COG1264">
    <property type="taxonomic scope" value="Bacteria"/>
</dbReference>
<dbReference type="OrthoDB" id="9764327at2"/>
<dbReference type="InterPro" id="IPR001996">
    <property type="entry name" value="PTS_IIB_1"/>
</dbReference>
<dbReference type="GO" id="GO:0016301">
    <property type="term" value="F:kinase activity"/>
    <property type="evidence" value="ECO:0007669"/>
    <property type="project" value="UniProtKB-KW"/>
</dbReference>
<evidence type="ECO:0000259" key="13">
    <source>
        <dbReference type="PROSITE" id="PS51098"/>
    </source>
</evidence>
<organism evidence="16 17">
    <name type="scientific">Clostridium cadaveris</name>
    <dbReference type="NCBI Taxonomy" id="1529"/>
    <lineage>
        <taxon>Bacteria</taxon>
        <taxon>Bacillati</taxon>
        <taxon>Bacillota</taxon>
        <taxon>Clostridia</taxon>
        <taxon>Eubacteriales</taxon>
        <taxon>Clostridiaceae</taxon>
        <taxon>Clostridium</taxon>
    </lineage>
</organism>
<comment type="subcellular location">
    <subcellularLocation>
        <location evidence="1">Cell membrane</location>
        <topology evidence="1">Multi-pass membrane protein</topology>
    </subcellularLocation>
</comment>
<dbReference type="PANTHER" id="PTHR30009:SF24">
    <property type="entry name" value="PTS SYSTEM, IIBC COMPONENT"/>
    <property type="match status" value="1"/>
</dbReference>
<evidence type="ECO:0000256" key="2">
    <source>
        <dbReference type="ARBA" id="ARBA00022448"/>
    </source>
</evidence>
<dbReference type="PROSITE" id="PS01035">
    <property type="entry name" value="PTS_EIIB_TYPE_1_CYS"/>
    <property type="match status" value="1"/>
</dbReference>
<evidence type="ECO:0000256" key="7">
    <source>
        <dbReference type="ARBA" id="ARBA00022692"/>
    </source>
</evidence>
<evidence type="ECO:0000256" key="11">
    <source>
        <dbReference type="PROSITE-ProRule" id="PRU00421"/>
    </source>
</evidence>
<evidence type="ECO:0000256" key="9">
    <source>
        <dbReference type="ARBA" id="ARBA00022989"/>
    </source>
</evidence>
<dbReference type="SUPFAM" id="SSF55604">
    <property type="entry name" value="Glucose permease domain IIB"/>
    <property type="match status" value="1"/>
</dbReference>
<feature type="transmembrane region" description="Helical" evidence="12">
    <location>
        <begin position="326"/>
        <end position="342"/>
    </location>
</feature>
<evidence type="ECO:0000256" key="6">
    <source>
        <dbReference type="ARBA" id="ARBA00022683"/>
    </source>
</evidence>
<dbReference type="InterPro" id="IPR018113">
    <property type="entry name" value="PTrfase_EIIB_Cys"/>
</dbReference>
<dbReference type="PROSITE" id="PS51103">
    <property type="entry name" value="PTS_EIIC_TYPE_1"/>
    <property type="match status" value="1"/>
</dbReference>
<protein>
    <submittedName>
        <fullName evidence="15">PTS maltose transporter subunit IICB</fullName>
    </submittedName>
    <submittedName>
        <fullName evidence="16">PTS system, maltose and glucose-specific IIC component</fullName>
    </submittedName>
</protein>
<evidence type="ECO:0000256" key="12">
    <source>
        <dbReference type="SAM" id="Phobius"/>
    </source>
</evidence>
<sequence length="531" mass="57056">MKSFMQKFGKSLLLPISTIAAAGIFLGLAAALQNSAIVGESFTSIVGVQNFIGFIRKLAGLVFGNLPVFFALSIALGMAKEEKATAAFSSLIGFLVLHLTLNYLLGLDGITSETTSVKYLIETGGLSQIDASIVNAKYETVLGFFTYRMNVFAGIIIGLVVTYLHNKFYKIQLPSSINFFGGKRFVPLVTLVAIPVVGLISYYVWPFVDSAISGVGKGISSAGAFGPFMYGSVNRLLIPTGLHHILNQIVRFTPIGGTAVIDGETVVGALNIFNAAIGSTSNISNEIVQIGSRYVGQGHMISVMFALPAAGLAMIKCAKDKNKNKVKALIFAGLAASILTGITEPLEFTFMFISPILFGFHIIMYGLGFMIMDLLGVAVGGVQAGFIDFTVFGLFRGIGTKWYLIIVVGLIMALIYYYGFKFLITKFNIMTPGREEDDAEDGEIAQISEKNIDLTSTIVKALGGKENIVSVENCMTRLRVVVSNNKLVDEKTLKSTGASGFVKPTPENIQIVYGLKVDQIASDVKAYLKSI</sequence>
<feature type="domain" description="PTS EIIB type-1" evidence="13">
    <location>
        <begin position="452"/>
        <end position="531"/>
    </location>
</feature>
<evidence type="ECO:0000256" key="5">
    <source>
        <dbReference type="ARBA" id="ARBA00022679"/>
    </source>
</evidence>
<feature type="transmembrane region" description="Helical" evidence="12">
    <location>
        <begin position="58"/>
        <end position="79"/>
    </location>
</feature>
<dbReference type="InterPro" id="IPR013013">
    <property type="entry name" value="PTS_EIIC_1"/>
</dbReference>
<dbReference type="CDD" id="cd00212">
    <property type="entry name" value="PTS_IIB_glc"/>
    <property type="match status" value="1"/>
</dbReference>
<dbReference type="EMBL" id="FOOE01000026">
    <property type="protein sequence ID" value="SFG11464.1"/>
    <property type="molecule type" value="Genomic_DNA"/>
</dbReference>
<feature type="transmembrane region" description="Helical" evidence="12">
    <location>
        <begin position="12"/>
        <end position="32"/>
    </location>
</feature>
<feature type="domain" description="PTS EIIC type-1" evidence="14">
    <location>
        <begin position="1"/>
        <end position="436"/>
    </location>
</feature>
<feature type="transmembrane region" description="Helical" evidence="12">
    <location>
        <begin position="294"/>
        <end position="314"/>
    </location>
</feature>
<dbReference type="InterPro" id="IPR036878">
    <property type="entry name" value="Glu_permease_IIB"/>
</dbReference>